<keyword evidence="6" id="KW-1185">Reference proteome</keyword>
<keyword evidence="4" id="KW-0223">Dioxygenase</keyword>
<evidence type="ECO:0000256" key="4">
    <source>
        <dbReference type="RuleBase" id="RU364048"/>
    </source>
</evidence>
<organism evidence="5 6">
    <name type="scientific">Dactylosporangium darangshiense</name>
    <dbReference type="NCBI Taxonomy" id="579108"/>
    <lineage>
        <taxon>Bacteria</taxon>
        <taxon>Bacillati</taxon>
        <taxon>Actinomycetota</taxon>
        <taxon>Actinomycetes</taxon>
        <taxon>Micromonosporales</taxon>
        <taxon>Micromonosporaceae</taxon>
        <taxon>Dactylosporangium</taxon>
    </lineage>
</organism>
<dbReference type="Pfam" id="PF03055">
    <property type="entry name" value="RPE65"/>
    <property type="match status" value="1"/>
</dbReference>
<evidence type="ECO:0000313" key="5">
    <source>
        <dbReference type="EMBL" id="GAA4257828.1"/>
    </source>
</evidence>
<sequence>MDDDKPGYTAPVPDEIDARDLEVDGALPFELTGRYFRNGPNPRPGDLAPHWFTGFHGRWIGDAR</sequence>
<dbReference type="EC" id="1.13.11.-" evidence="4"/>
<proteinExistence type="inferred from homology"/>
<comment type="similarity">
    <text evidence="1 4">Belongs to the carotenoid oxygenase family.</text>
</comment>
<reference evidence="6" key="1">
    <citation type="journal article" date="2019" name="Int. J. Syst. Evol. Microbiol.">
        <title>The Global Catalogue of Microorganisms (GCM) 10K type strain sequencing project: providing services to taxonomists for standard genome sequencing and annotation.</title>
        <authorList>
            <consortium name="The Broad Institute Genomics Platform"/>
            <consortium name="The Broad Institute Genome Sequencing Center for Infectious Disease"/>
            <person name="Wu L."/>
            <person name="Ma J."/>
        </authorList>
    </citation>
    <scope>NUCLEOTIDE SEQUENCE [LARGE SCALE GENOMIC DNA]</scope>
    <source>
        <strain evidence="6">JCM 17441</strain>
    </source>
</reference>
<keyword evidence="4" id="KW-0560">Oxidoreductase</keyword>
<comment type="cofactor">
    <cofactor evidence="4">
        <name>Fe(2+)</name>
        <dbReference type="ChEBI" id="CHEBI:29033"/>
    </cofactor>
    <text evidence="4">Binds 1 Fe(2+) ion per subunit.</text>
</comment>
<dbReference type="RefSeq" id="WP_345134801.1">
    <property type="nucleotide sequence ID" value="NZ_BAABAT010000029.1"/>
</dbReference>
<dbReference type="InterPro" id="IPR004294">
    <property type="entry name" value="Carotenoid_Oase"/>
</dbReference>
<keyword evidence="3 4" id="KW-0408">Iron</keyword>
<evidence type="ECO:0000256" key="1">
    <source>
        <dbReference type="ARBA" id="ARBA00006787"/>
    </source>
</evidence>
<dbReference type="Proteomes" id="UP001500620">
    <property type="component" value="Unassembled WGS sequence"/>
</dbReference>
<evidence type="ECO:0000256" key="3">
    <source>
        <dbReference type="ARBA" id="ARBA00023004"/>
    </source>
</evidence>
<dbReference type="EMBL" id="BAABAT010000029">
    <property type="protein sequence ID" value="GAA4257828.1"/>
    <property type="molecule type" value="Genomic_DNA"/>
</dbReference>
<comment type="caution">
    <text evidence="5">The sequence shown here is derived from an EMBL/GenBank/DDBJ whole genome shotgun (WGS) entry which is preliminary data.</text>
</comment>
<evidence type="ECO:0000313" key="6">
    <source>
        <dbReference type="Proteomes" id="UP001500620"/>
    </source>
</evidence>
<evidence type="ECO:0000256" key="2">
    <source>
        <dbReference type="ARBA" id="ARBA00022723"/>
    </source>
</evidence>
<accession>A0ABP8DJZ7</accession>
<gene>
    <name evidence="5" type="ORF">GCM10022255_076130</name>
</gene>
<keyword evidence="2 4" id="KW-0479">Metal-binding</keyword>
<protein>
    <recommendedName>
        <fullName evidence="4">Dioxygenase</fullName>
        <ecNumber evidence="4">1.13.11.-</ecNumber>
    </recommendedName>
</protein>
<name>A0ABP8DJZ7_9ACTN</name>